<evidence type="ECO:0000256" key="5">
    <source>
        <dbReference type="ARBA" id="ARBA00022670"/>
    </source>
</evidence>
<comment type="similarity">
    <text evidence="3">In the N-terminal section; belongs to the glycosyltransferase 51 family.</text>
</comment>
<comment type="pathway">
    <text evidence="1">Cell wall biogenesis; peptidoglycan biosynthesis.</text>
</comment>
<organism evidence="14 15">
    <name type="scientific">Defluviimonas salinarum</name>
    <dbReference type="NCBI Taxonomy" id="2992147"/>
    <lineage>
        <taxon>Bacteria</taxon>
        <taxon>Pseudomonadati</taxon>
        <taxon>Pseudomonadota</taxon>
        <taxon>Alphaproteobacteria</taxon>
        <taxon>Rhodobacterales</taxon>
        <taxon>Paracoccaceae</taxon>
        <taxon>Albidovulum</taxon>
    </lineage>
</organism>
<sequence>MPAGIYSVTNIVAAAIGTVMSGPFGSLSVPQTPEIDVTASARPGYVLHLEGAGGEDLGRAVSSVPLRVEMDALPDHFINAVIAAEDTRYLEHAGIDPVGTLSAALDTARGRLRGGSTITQQMVKNTLTGNERSLGRKVVEAMVAVRAHDALGKREVLRRYLQSAWFGRGTGATDAPRAWFGKEWDAVSLAESATLAAMLKGPGLYDPWTNPDLTRKRRDLVIARMADLGWVTAEAAETARAEPVTAIAPPAEPGADPWIAAAARAELSAQGTPPARGTARLTADMRLQEIATATLTEAIIAQSPILAPERVAPERLQEITALGEAARLPGDLRVALPAGSPYSSALLLSKDEGGWDVLTVAGGLTHDVRLDDPHRDYQPAPGDLVPVLAGAAGDGQASMQIRLPTQIQGAVVILDPKSGALLASVGGADAGLTGFDRTRALRQPGSSIKPFLWLAALGMGFDAWSPVEDIEHTYIGPDGLRWSPKNYDHSQAGLIPLHAGLERSSNLAAAWLADRIGIEAMAAMAEAAGAYPGNGMRRHLSAALGTSEVSLRDLVAGYAAIVNDGMPRTPHLISSVITPDGSATTADHRRPGPIAGRAAINDLLAMLRGVVTRGTAAEAFRGHPVTLVGKTGTTQDYRDAWFVGMTPDLAIGVWLGRDDNTPLPDGMTGGRAAAPIAARILKAAHDVGIIDGLGIGDGVMSAGIDWPPQPHEARRIQRPATPAVADRGAHDEADGFWAITDDQRDRPVDLGPENRNADLLDQTFWN</sequence>
<accession>A0ABT3J4I2</accession>
<comment type="caution">
    <text evidence="14">The sequence shown here is derived from an EMBL/GenBank/DDBJ whole genome shotgun (WGS) entry which is preliminary data.</text>
</comment>
<dbReference type="InterPro" id="IPR001264">
    <property type="entry name" value="Glyco_trans_51"/>
</dbReference>
<keyword evidence="7" id="KW-0808">Transferase</keyword>
<evidence type="ECO:0000256" key="9">
    <source>
        <dbReference type="ARBA" id="ARBA00023268"/>
    </source>
</evidence>
<dbReference type="InterPro" id="IPR023346">
    <property type="entry name" value="Lysozyme-like_dom_sf"/>
</dbReference>
<keyword evidence="15" id="KW-1185">Reference proteome</keyword>
<dbReference type="Pfam" id="PF00912">
    <property type="entry name" value="Transgly"/>
    <property type="match status" value="1"/>
</dbReference>
<dbReference type="EMBL" id="JAPDOG010000011">
    <property type="protein sequence ID" value="MCW3782600.1"/>
    <property type="molecule type" value="Genomic_DNA"/>
</dbReference>
<feature type="domain" description="Glycosyl transferase family 51" evidence="13">
    <location>
        <begin position="68"/>
        <end position="225"/>
    </location>
</feature>
<dbReference type="EC" id="2.4.99.28" evidence="10"/>
<evidence type="ECO:0000256" key="10">
    <source>
        <dbReference type="ARBA" id="ARBA00044770"/>
    </source>
</evidence>
<keyword evidence="5" id="KW-0645">Protease</keyword>
<keyword evidence="9" id="KW-0511">Multifunctional enzyme</keyword>
<dbReference type="Proteomes" id="UP001207582">
    <property type="component" value="Unassembled WGS sequence"/>
</dbReference>
<name>A0ABT3J4I2_9RHOB</name>
<evidence type="ECO:0000256" key="3">
    <source>
        <dbReference type="ARBA" id="ARBA00007739"/>
    </source>
</evidence>
<dbReference type="SUPFAM" id="SSF56601">
    <property type="entry name" value="beta-lactamase/transpeptidase-like"/>
    <property type="match status" value="1"/>
</dbReference>
<evidence type="ECO:0000313" key="15">
    <source>
        <dbReference type="Proteomes" id="UP001207582"/>
    </source>
</evidence>
<keyword evidence="6" id="KW-0328">Glycosyltransferase</keyword>
<evidence type="ECO:0000259" key="12">
    <source>
        <dbReference type="Pfam" id="PF00905"/>
    </source>
</evidence>
<keyword evidence="8" id="KW-0378">Hydrolase</keyword>
<dbReference type="InterPro" id="IPR036950">
    <property type="entry name" value="PBP_transglycosylase"/>
</dbReference>
<dbReference type="InterPro" id="IPR001460">
    <property type="entry name" value="PCN-bd_Tpept"/>
</dbReference>
<comment type="similarity">
    <text evidence="2">In the C-terminal section; belongs to the transpeptidase family.</text>
</comment>
<comment type="catalytic activity">
    <reaction evidence="11">
        <text>[GlcNAc-(1-&gt;4)-Mur2Ac(oyl-L-Ala-gamma-D-Glu-L-Lys-D-Ala-D-Ala)](n)-di-trans,octa-cis-undecaprenyl diphosphate + beta-D-GlcNAc-(1-&gt;4)-Mur2Ac(oyl-L-Ala-gamma-D-Glu-L-Lys-D-Ala-D-Ala)-di-trans,octa-cis-undecaprenyl diphosphate = [GlcNAc-(1-&gt;4)-Mur2Ac(oyl-L-Ala-gamma-D-Glu-L-Lys-D-Ala-D-Ala)](n+1)-di-trans,octa-cis-undecaprenyl diphosphate + di-trans,octa-cis-undecaprenyl diphosphate + H(+)</text>
        <dbReference type="Rhea" id="RHEA:23708"/>
        <dbReference type="Rhea" id="RHEA-COMP:9602"/>
        <dbReference type="Rhea" id="RHEA-COMP:9603"/>
        <dbReference type="ChEBI" id="CHEBI:15378"/>
        <dbReference type="ChEBI" id="CHEBI:58405"/>
        <dbReference type="ChEBI" id="CHEBI:60033"/>
        <dbReference type="ChEBI" id="CHEBI:78435"/>
        <dbReference type="EC" id="2.4.99.28"/>
    </reaction>
</comment>
<evidence type="ECO:0000256" key="1">
    <source>
        <dbReference type="ARBA" id="ARBA00004752"/>
    </source>
</evidence>
<dbReference type="SUPFAM" id="SSF53955">
    <property type="entry name" value="Lysozyme-like"/>
    <property type="match status" value="1"/>
</dbReference>
<proteinExistence type="inferred from homology"/>
<reference evidence="14 15" key="1">
    <citation type="submission" date="2022-10" db="EMBL/GenBank/DDBJ databases">
        <title>Defluviimonas sp. CAU 1641 isolated from mud.</title>
        <authorList>
            <person name="Kim W."/>
        </authorList>
    </citation>
    <scope>NUCLEOTIDE SEQUENCE [LARGE SCALE GENOMIC DNA]</scope>
    <source>
        <strain evidence="14 15">CAU 1641</strain>
    </source>
</reference>
<dbReference type="InterPro" id="IPR050396">
    <property type="entry name" value="Glycosyltr_51/Transpeptidase"/>
</dbReference>
<dbReference type="Pfam" id="PF00905">
    <property type="entry name" value="Transpeptidase"/>
    <property type="match status" value="1"/>
</dbReference>
<dbReference type="Gene3D" id="1.10.3810.10">
    <property type="entry name" value="Biosynthetic peptidoglycan transglycosylase-like"/>
    <property type="match status" value="1"/>
</dbReference>
<dbReference type="Gene3D" id="3.40.710.10">
    <property type="entry name" value="DD-peptidase/beta-lactamase superfamily"/>
    <property type="match status" value="1"/>
</dbReference>
<feature type="domain" description="Penicillin-binding protein transpeptidase" evidence="12">
    <location>
        <begin position="409"/>
        <end position="682"/>
    </location>
</feature>
<dbReference type="InterPro" id="IPR012338">
    <property type="entry name" value="Beta-lactam/transpept-like"/>
</dbReference>
<evidence type="ECO:0000256" key="6">
    <source>
        <dbReference type="ARBA" id="ARBA00022676"/>
    </source>
</evidence>
<dbReference type="PANTHER" id="PTHR32282">
    <property type="entry name" value="BINDING PROTEIN TRANSPEPTIDASE, PUTATIVE-RELATED"/>
    <property type="match status" value="1"/>
</dbReference>
<evidence type="ECO:0000256" key="4">
    <source>
        <dbReference type="ARBA" id="ARBA00022645"/>
    </source>
</evidence>
<evidence type="ECO:0000256" key="8">
    <source>
        <dbReference type="ARBA" id="ARBA00022801"/>
    </source>
</evidence>
<evidence type="ECO:0000313" key="14">
    <source>
        <dbReference type="EMBL" id="MCW3782600.1"/>
    </source>
</evidence>
<gene>
    <name evidence="14" type="ORF">OM960_13490</name>
</gene>
<evidence type="ECO:0000259" key="13">
    <source>
        <dbReference type="Pfam" id="PF00912"/>
    </source>
</evidence>
<evidence type="ECO:0000256" key="2">
    <source>
        <dbReference type="ARBA" id="ARBA00007090"/>
    </source>
</evidence>
<dbReference type="RefSeq" id="WP_264772334.1">
    <property type="nucleotide sequence ID" value="NZ_JAPDOG010000011.1"/>
</dbReference>
<evidence type="ECO:0000256" key="11">
    <source>
        <dbReference type="ARBA" id="ARBA00049902"/>
    </source>
</evidence>
<evidence type="ECO:0000256" key="7">
    <source>
        <dbReference type="ARBA" id="ARBA00022679"/>
    </source>
</evidence>
<keyword evidence="4" id="KW-0121">Carboxypeptidase</keyword>
<protein>
    <recommendedName>
        <fullName evidence="10">peptidoglycan glycosyltransferase</fullName>
        <ecNumber evidence="10">2.4.99.28</ecNumber>
    </recommendedName>
</protein>
<dbReference type="PANTHER" id="PTHR32282:SF33">
    <property type="entry name" value="PEPTIDOGLYCAN GLYCOSYLTRANSFERASE"/>
    <property type="match status" value="1"/>
</dbReference>